<reference evidence="1" key="1">
    <citation type="submission" date="2020-11" db="EMBL/GenBank/DDBJ databases">
        <authorList>
            <person name="Tran Van P."/>
        </authorList>
    </citation>
    <scope>NUCLEOTIDE SEQUENCE</scope>
</reference>
<proteinExistence type="predicted"/>
<accession>A0A7R9D0D1</accession>
<evidence type="ECO:0000313" key="1">
    <source>
        <dbReference type="EMBL" id="CAD7404329.1"/>
    </source>
</evidence>
<gene>
    <name evidence="1" type="ORF">TPSB3V08_LOCUS4436</name>
</gene>
<dbReference type="AlphaFoldDB" id="A0A7R9D0D1"/>
<name>A0A7R9D0D1_TIMPO</name>
<protein>
    <submittedName>
        <fullName evidence="1">Uncharacterized protein</fullName>
    </submittedName>
</protein>
<dbReference type="EMBL" id="OD002133">
    <property type="protein sequence ID" value="CAD7404329.1"/>
    <property type="molecule type" value="Genomic_DNA"/>
</dbReference>
<organism evidence="1">
    <name type="scientific">Timema poppense</name>
    <name type="common">Walking stick</name>
    <dbReference type="NCBI Taxonomy" id="170557"/>
    <lineage>
        <taxon>Eukaryota</taxon>
        <taxon>Metazoa</taxon>
        <taxon>Ecdysozoa</taxon>
        <taxon>Arthropoda</taxon>
        <taxon>Hexapoda</taxon>
        <taxon>Insecta</taxon>
        <taxon>Pterygota</taxon>
        <taxon>Neoptera</taxon>
        <taxon>Polyneoptera</taxon>
        <taxon>Phasmatodea</taxon>
        <taxon>Timematodea</taxon>
        <taxon>Timematoidea</taxon>
        <taxon>Timematidae</taxon>
        <taxon>Timema</taxon>
    </lineage>
</organism>
<sequence>MTMSRVSKDMGAESLMAGAGILSRSADEFDNDPSVEAMWAIKAMEHAEVYFNYPEELFLMFYWGVSPDFVLRNCRGISIKS</sequence>